<dbReference type="STRING" id="1160509.A0A3N4HZC7"/>
<feature type="compositionally biased region" description="Polar residues" evidence="1">
    <location>
        <begin position="1"/>
        <end position="21"/>
    </location>
</feature>
<name>A0A3N4HZC7_ASCIM</name>
<feature type="region of interest" description="Disordered" evidence="1">
    <location>
        <begin position="1"/>
        <end position="48"/>
    </location>
</feature>
<reference evidence="2 3" key="1">
    <citation type="journal article" date="2018" name="Nat. Ecol. Evol.">
        <title>Pezizomycetes genomes reveal the molecular basis of ectomycorrhizal truffle lifestyle.</title>
        <authorList>
            <person name="Murat C."/>
            <person name="Payen T."/>
            <person name="Noel B."/>
            <person name="Kuo A."/>
            <person name="Morin E."/>
            <person name="Chen J."/>
            <person name="Kohler A."/>
            <person name="Krizsan K."/>
            <person name="Balestrini R."/>
            <person name="Da Silva C."/>
            <person name="Montanini B."/>
            <person name="Hainaut M."/>
            <person name="Levati E."/>
            <person name="Barry K.W."/>
            <person name="Belfiori B."/>
            <person name="Cichocki N."/>
            <person name="Clum A."/>
            <person name="Dockter R.B."/>
            <person name="Fauchery L."/>
            <person name="Guy J."/>
            <person name="Iotti M."/>
            <person name="Le Tacon F."/>
            <person name="Lindquist E.A."/>
            <person name="Lipzen A."/>
            <person name="Malagnac F."/>
            <person name="Mello A."/>
            <person name="Molinier V."/>
            <person name="Miyauchi S."/>
            <person name="Poulain J."/>
            <person name="Riccioni C."/>
            <person name="Rubini A."/>
            <person name="Sitrit Y."/>
            <person name="Splivallo R."/>
            <person name="Traeger S."/>
            <person name="Wang M."/>
            <person name="Zifcakova L."/>
            <person name="Wipf D."/>
            <person name="Zambonelli A."/>
            <person name="Paolocci F."/>
            <person name="Nowrousian M."/>
            <person name="Ottonello S."/>
            <person name="Baldrian P."/>
            <person name="Spatafora J.W."/>
            <person name="Henrissat B."/>
            <person name="Nagy L.G."/>
            <person name="Aury J.M."/>
            <person name="Wincker P."/>
            <person name="Grigoriev I.V."/>
            <person name="Bonfante P."/>
            <person name="Martin F.M."/>
        </authorList>
    </citation>
    <scope>NUCLEOTIDE SEQUENCE [LARGE SCALE GENOMIC DNA]</scope>
    <source>
        <strain evidence="2 3">RN42</strain>
    </source>
</reference>
<evidence type="ECO:0000313" key="3">
    <source>
        <dbReference type="Proteomes" id="UP000275078"/>
    </source>
</evidence>
<feature type="region of interest" description="Disordered" evidence="1">
    <location>
        <begin position="444"/>
        <end position="465"/>
    </location>
</feature>
<dbReference type="GO" id="GO:0042594">
    <property type="term" value="P:response to starvation"/>
    <property type="evidence" value="ECO:0007669"/>
    <property type="project" value="TreeGrafter"/>
</dbReference>
<dbReference type="PANTHER" id="PTHR13268:SF0">
    <property type="entry name" value="BCAS3 MICROTUBULE ASSOCIATED CELL MIGRATION FACTOR"/>
    <property type="match status" value="1"/>
</dbReference>
<feature type="compositionally biased region" description="Gly residues" evidence="1">
    <location>
        <begin position="611"/>
        <end position="629"/>
    </location>
</feature>
<proteinExistence type="predicted"/>
<evidence type="ECO:0008006" key="4">
    <source>
        <dbReference type="Google" id="ProtNLM"/>
    </source>
</evidence>
<dbReference type="GO" id="GO:0006914">
    <property type="term" value="P:autophagy"/>
    <property type="evidence" value="ECO:0007669"/>
    <property type="project" value="InterPro"/>
</dbReference>
<dbReference type="InterPro" id="IPR045142">
    <property type="entry name" value="BCAS3-like"/>
</dbReference>
<dbReference type="GO" id="GO:0005737">
    <property type="term" value="C:cytoplasm"/>
    <property type="evidence" value="ECO:0007669"/>
    <property type="project" value="TreeGrafter"/>
</dbReference>
<dbReference type="AlphaFoldDB" id="A0A3N4HZC7"/>
<feature type="compositionally biased region" description="Low complexity" evidence="1">
    <location>
        <begin position="115"/>
        <end position="142"/>
    </location>
</feature>
<accession>A0A3N4HZC7</accession>
<dbReference type="PANTHER" id="PTHR13268">
    <property type="entry name" value="BREAST CARCINOMA AMPLIFIED SEQUENCE 3"/>
    <property type="match status" value="1"/>
</dbReference>
<sequence>MPAFDNSNIFQHQVPITNSPYTNTNSRHHRSSSSTANTSSSYSDPSIGLTSVPLGGPVSSSANPRLRIYPKEISSRSNFLLPNQANASPLLNALTNPSELLSFLSTSGSNTGAYGTASSQSSLGAGSSPPSSWPASFSPSNGNRFQPGSASRGGGYAGFEESLKGRVGAGGQYGLASVTDVGCCCSLDTLDDGAAGENVVVLGWHGGLDVLKLGRGVLELIGRIEGLSGSVHVAKIIPSSPKKDGFEAEKPLIAVISVASCPDPNLEAPPSPPLGGAGMRTRRQSNATAMDGRIPEPVISHYQTSVDIFSLSSRKRIATLFTSPVVAIAEGTPVKPWGGLKMEVAQNTVVLGVGLSGETYVFSCAPPKSSSRKRTSSVGLVAKKAPVAKPVAVAPPPVVVEPPSVQVEEEIPAEKASGKKKKKGRAALVVAPPPPLILPTTPPVITNAPLPPPPPSPPKTQQPAPEAVPTWVCLAKVWTALQFPLPPPAPPANAVYAPPPPPQDPTPIFSLSTRHLAFSPLPANSSIPAGGTVGVPVHPQGVYSVNSTTPPTLPKTNVVVDQSGGEGWKGKIARELAGGIIRGAKWVGGEAGRRVMGYWSGPGNGQNAQGNGQGGYAGSPPQGGFGGDGFGARFSGVGTPGGPGSVGQGVSVLGQQLRGERQNFYPSAPSSYDPYSSPAAPTSGLGISPPTPTMASFFPEHQLVRSATVDMVSLLDLQKPLFSGGNPHSPSPLASFRAPTELSFLSFAPGGLMLVTANKAGDVVFVWDLMRVLRKSSSVASASSSASITSSAAGQPEAHREVRLLSHYTRLTASHIISVTWNPSPEGSFTVLTEKGTVHFYNLPSESLRWPPPPKRVKPRKGSLVTTSLKSVNGGEVVKEAVRFVGSSAMPLVRAGRDSVFSTADANSSIVSPSSAPGASGVAKKMSAAGGKVSLPGPVSGDTNVRFLVGKESGFVAIIGGGKVRVYKLLTRRKGRKGDVGVGEGVEFDLPGLPRGVLNKYSNDALLDDIKEEVVTGFWSKSGVNHREAVKGRMPLSYAEIDTNASVRPFYLDRRVVLEVFVAPSGGKKKKTEETEAEVTTGDWCFGGEITARKLNILGKSGGLSVGNGEGGQEGFFEDGCEVLDQLEL</sequence>
<feature type="region of interest" description="Disordered" evidence="1">
    <location>
        <begin position="602"/>
        <end position="629"/>
    </location>
</feature>
<dbReference type="InterPro" id="IPR036322">
    <property type="entry name" value="WD40_repeat_dom_sf"/>
</dbReference>
<feature type="compositionally biased region" description="Low complexity" evidence="1">
    <location>
        <begin position="32"/>
        <end position="43"/>
    </location>
</feature>
<dbReference type="Proteomes" id="UP000275078">
    <property type="component" value="Unassembled WGS sequence"/>
</dbReference>
<dbReference type="OrthoDB" id="3938623at2759"/>
<dbReference type="SUPFAM" id="SSF50978">
    <property type="entry name" value="WD40 repeat-like"/>
    <property type="match status" value="1"/>
</dbReference>
<feature type="region of interest" description="Disordered" evidence="1">
    <location>
        <begin position="114"/>
        <end position="153"/>
    </location>
</feature>
<gene>
    <name evidence="2" type="ORF">BJ508DRAFT_150335</name>
</gene>
<keyword evidence="3" id="KW-1185">Reference proteome</keyword>
<feature type="compositionally biased region" description="Pro residues" evidence="1">
    <location>
        <begin position="449"/>
        <end position="460"/>
    </location>
</feature>
<evidence type="ECO:0000313" key="2">
    <source>
        <dbReference type="EMBL" id="RPA79029.1"/>
    </source>
</evidence>
<protein>
    <recommendedName>
        <fullName evidence="4">WD40 repeat-like protein</fullName>
    </recommendedName>
</protein>
<evidence type="ECO:0000256" key="1">
    <source>
        <dbReference type="SAM" id="MobiDB-lite"/>
    </source>
</evidence>
<dbReference type="EMBL" id="ML119704">
    <property type="protein sequence ID" value="RPA79029.1"/>
    <property type="molecule type" value="Genomic_DNA"/>
</dbReference>
<organism evidence="2 3">
    <name type="scientific">Ascobolus immersus RN42</name>
    <dbReference type="NCBI Taxonomy" id="1160509"/>
    <lineage>
        <taxon>Eukaryota</taxon>
        <taxon>Fungi</taxon>
        <taxon>Dikarya</taxon>
        <taxon>Ascomycota</taxon>
        <taxon>Pezizomycotina</taxon>
        <taxon>Pezizomycetes</taxon>
        <taxon>Pezizales</taxon>
        <taxon>Ascobolaceae</taxon>
        <taxon>Ascobolus</taxon>
    </lineage>
</organism>